<organism evidence="6 7">
    <name type="scientific">Nocardia cerradoensis</name>
    <dbReference type="NCBI Taxonomy" id="85688"/>
    <lineage>
        <taxon>Bacteria</taxon>
        <taxon>Bacillati</taxon>
        <taxon>Actinomycetota</taxon>
        <taxon>Actinomycetes</taxon>
        <taxon>Mycobacteriales</taxon>
        <taxon>Nocardiaceae</taxon>
        <taxon>Nocardia</taxon>
    </lineage>
</organism>
<evidence type="ECO:0000256" key="1">
    <source>
        <dbReference type="ARBA" id="ARBA00022630"/>
    </source>
</evidence>
<dbReference type="EMBL" id="NGAF01000005">
    <property type="protein sequence ID" value="OXR45061.1"/>
    <property type="molecule type" value="Genomic_DNA"/>
</dbReference>
<dbReference type="RefSeq" id="WP_094025610.1">
    <property type="nucleotide sequence ID" value="NZ_NGAF01000005.1"/>
</dbReference>
<sequence length="303" mass="32918">MKIGIALTDFSWPVPGSGIGSAVTELAQAADASGIDSLWVMDHFFQIGISGHPPESPMLEAYAALGFLAGITDRIRLGTLVTAVPYRHPGVLIKSATTLDVLSGGRLIFGVGAGAPFDPEPMGPRTTFEAEGLGIPFPRLPRRFEQLEELLQIAHRMWSEDETPYRGNHYELARPLNSPNSIQRPHPPILIGGSGERKTLPLVARYADACNLFDLPRTGYADNLAHKLTVLRRRCDEIGRDYSTIEKTVTTALDIDAGHGPVLEHLKTLAATGIDHVILGPDGPWTPPRLERLIEIAPDIHAL</sequence>
<keyword evidence="2" id="KW-0288">FMN</keyword>
<accession>A0A231H858</accession>
<dbReference type="EC" id="1.1.98.2" evidence="6"/>
<evidence type="ECO:0000256" key="3">
    <source>
        <dbReference type="ARBA" id="ARBA00023002"/>
    </source>
</evidence>
<protein>
    <submittedName>
        <fullName evidence="6">F420-dependent glucose-6-phosphate dehydrogenase</fullName>
        <ecNumber evidence="6">1.1.98.2</ecNumber>
    </submittedName>
</protein>
<dbReference type="InterPro" id="IPR019952">
    <property type="entry name" value="F420_OxRdatse_Rv1855c_pred"/>
</dbReference>
<evidence type="ECO:0000259" key="5">
    <source>
        <dbReference type="Pfam" id="PF00296"/>
    </source>
</evidence>
<evidence type="ECO:0000256" key="4">
    <source>
        <dbReference type="ARBA" id="ARBA00023033"/>
    </source>
</evidence>
<dbReference type="PANTHER" id="PTHR42847">
    <property type="entry name" value="ALKANESULFONATE MONOOXYGENASE"/>
    <property type="match status" value="1"/>
</dbReference>
<reference evidence="6 7" key="1">
    <citation type="submission" date="2017-07" db="EMBL/GenBank/DDBJ databases">
        <title>First draft Genome Sequence of Nocardia cerradoensis isolated from human infection.</title>
        <authorList>
            <person name="Carrasco G."/>
        </authorList>
    </citation>
    <scope>NUCLEOTIDE SEQUENCE [LARGE SCALE GENOMIC DNA]</scope>
    <source>
        <strain evidence="6 7">CNM20130759</strain>
    </source>
</reference>
<evidence type="ECO:0000313" key="6">
    <source>
        <dbReference type="EMBL" id="OXR45061.1"/>
    </source>
</evidence>
<evidence type="ECO:0000313" key="7">
    <source>
        <dbReference type="Proteomes" id="UP000215506"/>
    </source>
</evidence>
<dbReference type="PANTHER" id="PTHR42847:SF8">
    <property type="entry name" value="CONSERVED PROTEIN"/>
    <property type="match status" value="1"/>
</dbReference>
<comment type="caution">
    <text evidence="6">The sequence shown here is derived from an EMBL/GenBank/DDBJ whole genome shotgun (WGS) entry which is preliminary data.</text>
</comment>
<dbReference type="Proteomes" id="UP000215506">
    <property type="component" value="Unassembled WGS sequence"/>
</dbReference>
<dbReference type="InterPro" id="IPR050172">
    <property type="entry name" value="SsuD_RutA_monooxygenase"/>
</dbReference>
<dbReference type="Pfam" id="PF00296">
    <property type="entry name" value="Bac_luciferase"/>
    <property type="match status" value="1"/>
</dbReference>
<keyword evidence="4" id="KW-0503">Monooxygenase</keyword>
<gene>
    <name evidence="6" type="primary">fgd1_2</name>
    <name evidence="6" type="ORF">B7C42_03018</name>
</gene>
<dbReference type="AlphaFoldDB" id="A0A231H858"/>
<dbReference type="InterPro" id="IPR036661">
    <property type="entry name" value="Luciferase-like_sf"/>
</dbReference>
<dbReference type="GO" id="GO:0008726">
    <property type="term" value="F:alkanesulfonate monooxygenase activity"/>
    <property type="evidence" value="ECO:0007669"/>
    <property type="project" value="TreeGrafter"/>
</dbReference>
<feature type="domain" description="Luciferase-like" evidence="5">
    <location>
        <begin position="1"/>
        <end position="249"/>
    </location>
</feature>
<dbReference type="Gene3D" id="3.20.20.30">
    <property type="entry name" value="Luciferase-like domain"/>
    <property type="match status" value="1"/>
</dbReference>
<name>A0A231H858_9NOCA</name>
<keyword evidence="7" id="KW-1185">Reference proteome</keyword>
<dbReference type="SUPFAM" id="SSF51679">
    <property type="entry name" value="Bacterial luciferase-like"/>
    <property type="match status" value="1"/>
</dbReference>
<dbReference type="NCBIfam" id="TIGR03560">
    <property type="entry name" value="F420_Rv1855c"/>
    <property type="match status" value="1"/>
</dbReference>
<dbReference type="GO" id="GO:0052749">
    <property type="term" value="F:glucose-6-phosphate dehydrogenase (coenzyme F420) activity"/>
    <property type="evidence" value="ECO:0007669"/>
    <property type="project" value="UniProtKB-EC"/>
</dbReference>
<proteinExistence type="predicted"/>
<dbReference type="GO" id="GO:0046306">
    <property type="term" value="P:alkanesulfonate catabolic process"/>
    <property type="evidence" value="ECO:0007669"/>
    <property type="project" value="TreeGrafter"/>
</dbReference>
<keyword evidence="3 6" id="KW-0560">Oxidoreductase</keyword>
<keyword evidence="1" id="KW-0285">Flavoprotein</keyword>
<evidence type="ECO:0000256" key="2">
    <source>
        <dbReference type="ARBA" id="ARBA00022643"/>
    </source>
</evidence>
<dbReference type="InterPro" id="IPR011251">
    <property type="entry name" value="Luciferase-like_dom"/>
</dbReference>